<reference evidence="2" key="1">
    <citation type="journal article" date="2019" name="Cell Metab.">
        <title>Nutrient sensing in CD11c cells alters the gut microbiome to regulate food intake and body mass.</title>
        <authorList>
            <person name="Chagwedera N.D."/>
            <person name="Ang Q.Y."/>
            <person name="Bisanz J.E."/>
            <person name="Leong Y.A."/>
            <person name="Ganeshan K."/>
            <person name="Cai J."/>
            <person name="Patterson A.D."/>
            <person name="Turnbaugh P.J."/>
            <person name="Chawla A."/>
        </authorList>
    </citation>
    <scope>NUCLEOTIDE SEQUENCE</scope>
    <source>
        <strain evidence="2">I8-5</strain>
    </source>
</reference>
<evidence type="ECO:0000256" key="1">
    <source>
        <dbReference type="SAM" id="MobiDB-lite"/>
    </source>
</evidence>
<organism evidence="2 3">
    <name type="scientific">Limosilactobacillus reuteri</name>
    <name type="common">Lactobacillus reuteri</name>
    <dbReference type="NCBI Taxonomy" id="1598"/>
    <lineage>
        <taxon>Bacteria</taxon>
        <taxon>Bacillati</taxon>
        <taxon>Bacillota</taxon>
        <taxon>Bacilli</taxon>
        <taxon>Lactobacillales</taxon>
        <taxon>Lactobacillaceae</taxon>
        <taxon>Limosilactobacillus</taxon>
    </lineage>
</organism>
<evidence type="ECO:0000313" key="3">
    <source>
        <dbReference type="Proteomes" id="UP000297521"/>
    </source>
</evidence>
<proteinExistence type="predicted"/>
<dbReference type="Proteomes" id="UP000297521">
    <property type="component" value="Unassembled WGS sequence"/>
</dbReference>
<dbReference type="EMBL" id="SRKR01000020">
    <property type="protein sequence ID" value="TGB09762.1"/>
    <property type="molecule type" value="Genomic_DNA"/>
</dbReference>
<feature type="region of interest" description="Disordered" evidence="1">
    <location>
        <begin position="288"/>
        <end position="308"/>
    </location>
</feature>
<name>A0AAX2SRK2_LIMRT</name>
<accession>A0AAX2SRK2</accession>
<dbReference type="RefSeq" id="WP_122481696.1">
    <property type="nucleotide sequence ID" value="NZ_PUXG01000035.1"/>
</dbReference>
<comment type="caution">
    <text evidence="2">The sequence shown here is derived from an EMBL/GenBank/DDBJ whole genome shotgun (WGS) entry which is preliminary data.</text>
</comment>
<protein>
    <submittedName>
        <fullName evidence="2">Uncharacterized protein</fullName>
    </submittedName>
</protein>
<reference evidence="2" key="2">
    <citation type="submission" date="2019-04" db="EMBL/GenBank/DDBJ databases">
        <authorList>
            <person name="Bisanz J.E."/>
            <person name="Chagwedera N.D."/>
            <person name="Chawla A."/>
            <person name="Turnbaugh P.J."/>
        </authorList>
    </citation>
    <scope>NUCLEOTIDE SEQUENCE</scope>
    <source>
        <strain evidence="2">I8-5</strain>
    </source>
</reference>
<dbReference type="AlphaFoldDB" id="A0AAX2SRK2"/>
<sequence length="351" mass="40574">MTEYYELKMNLLPSVLAQYNEKKKLYENIIPKFLIKTFNLIEQKEYSIEEVNGPSGQLNLFDNTVPLPQKIKGYSFNRKITTKNIEMSSEYKNLLESYTAAFNEYKKIVDSVQEQDGIYWPNKFLNATKPRLNNALNDFKRKFPDVYNSSKHISTRTVSVKLPGNNQFGHCRTQLIEVLKIKKYLEDNPQRKKMISFIYTVNEHIFVSLEREDRIDENIRLIQDTINASNPPFGKVTIVPIYADIQISSSIKNVTFSFVYPNGENGRKDRSKIDKDEGEKMEFLRYLMNDEDSEKDSPSSGSISISTEEELTPSFIEKTAKKLGASTGYLTNIQDKAKTGIRKIIKKVTFI</sequence>
<evidence type="ECO:0000313" key="2">
    <source>
        <dbReference type="EMBL" id="TGB09762.1"/>
    </source>
</evidence>
<gene>
    <name evidence="2" type="ORF">E5F87_09695</name>
</gene>
<dbReference type="GeneID" id="77191752"/>